<keyword evidence="4" id="KW-0812">Transmembrane</keyword>
<keyword evidence="4" id="KW-0472">Membrane</keyword>
<evidence type="ECO:0000313" key="5">
    <source>
        <dbReference type="EMBL" id="KAF7297898.1"/>
    </source>
</evidence>
<dbReference type="PANTHER" id="PTHR11360">
    <property type="entry name" value="MONOCARBOXYLATE TRANSPORTER"/>
    <property type="match status" value="1"/>
</dbReference>
<feature type="transmembrane region" description="Helical" evidence="4">
    <location>
        <begin position="300"/>
        <end position="318"/>
    </location>
</feature>
<feature type="transmembrane region" description="Helical" evidence="4">
    <location>
        <begin position="388"/>
        <end position="407"/>
    </location>
</feature>
<feature type="transmembrane region" description="Helical" evidence="4">
    <location>
        <begin position="219"/>
        <end position="238"/>
    </location>
</feature>
<dbReference type="Proteomes" id="UP000613580">
    <property type="component" value="Unassembled WGS sequence"/>
</dbReference>
<feature type="compositionally biased region" description="Polar residues" evidence="3">
    <location>
        <begin position="1"/>
        <end position="11"/>
    </location>
</feature>
<dbReference type="EMBL" id="JACAZE010000015">
    <property type="protein sequence ID" value="KAF7297898.1"/>
    <property type="molecule type" value="Genomic_DNA"/>
</dbReference>
<feature type="transmembrane region" description="Helical" evidence="4">
    <location>
        <begin position="55"/>
        <end position="78"/>
    </location>
</feature>
<evidence type="ECO:0000256" key="2">
    <source>
        <dbReference type="ARBA" id="ARBA00006727"/>
    </source>
</evidence>
<evidence type="ECO:0000256" key="3">
    <source>
        <dbReference type="SAM" id="MobiDB-lite"/>
    </source>
</evidence>
<feature type="transmembrane region" description="Helical" evidence="4">
    <location>
        <begin position="98"/>
        <end position="116"/>
    </location>
</feature>
<evidence type="ECO:0000256" key="4">
    <source>
        <dbReference type="SAM" id="Phobius"/>
    </source>
</evidence>
<dbReference type="GO" id="GO:0022857">
    <property type="term" value="F:transmembrane transporter activity"/>
    <property type="evidence" value="ECO:0007669"/>
    <property type="project" value="InterPro"/>
</dbReference>
<proteinExistence type="inferred from homology"/>
<feature type="transmembrane region" description="Helical" evidence="4">
    <location>
        <begin position="128"/>
        <end position="146"/>
    </location>
</feature>
<comment type="similarity">
    <text evidence="2">Belongs to the major facilitator superfamily. Monocarboxylate porter (TC 2.A.1.13) family.</text>
</comment>
<dbReference type="AlphaFoldDB" id="A0A8H6SEC0"/>
<comment type="subcellular location">
    <subcellularLocation>
        <location evidence="1">Membrane</location>
        <topology evidence="1">Multi-pass membrane protein</topology>
    </subcellularLocation>
</comment>
<dbReference type="InterPro" id="IPR050327">
    <property type="entry name" value="Proton-linked_MCT"/>
</dbReference>
<keyword evidence="4" id="KW-1133">Transmembrane helix</keyword>
<evidence type="ECO:0000256" key="1">
    <source>
        <dbReference type="ARBA" id="ARBA00004141"/>
    </source>
</evidence>
<organism evidence="5 6">
    <name type="scientific">Mycena chlorophos</name>
    <name type="common">Agaric fungus</name>
    <name type="synonym">Agaricus chlorophos</name>
    <dbReference type="NCBI Taxonomy" id="658473"/>
    <lineage>
        <taxon>Eukaryota</taxon>
        <taxon>Fungi</taxon>
        <taxon>Dikarya</taxon>
        <taxon>Basidiomycota</taxon>
        <taxon>Agaricomycotina</taxon>
        <taxon>Agaricomycetes</taxon>
        <taxon>Agaricomycetidae</taxon>
        <taxon>Agaricales</taxon>
        <taxon>Marasmiineae</taxon>
        <taxon>Mycenaceae</taxon>
        <taxon>Mycena</taxon>
    </lineage>
</organism>
<feature type="transmembrane region" description="Helical" evidence="4">
    <location>
        <begin position="152"/>
        <end position="174"/>
    </location>
</feature>
<feature type="transmembrane region" description="Helical" evidence="4">
    <location>
        <begin position="186"/>
        <end position="207"/>
    </location>
</feature>
<feature type="transmembrane region" description="Helical" evidence="4">
    <location>
        <begin position="419"/>
        <end position="444"/>
    </location>
</feature>
<evidence type="ECO:0000313" key="6">
    <source>
        <dbReference type="Proteomes" id="UP000613580"/>
    </source>
</evidence>
<dbReference type="InterPro" id="IPR011701">
    <property type="entry name" value="MFS"/>
</dbReference>
<dbReference type="PANTHER" id="PTHR11360:SF234">
    <property type="entry name" value="MFS-TYPE TRANSPORTER DBAD-RELATED"/>
    <property type="match status" value="1"/>
</dbReference>
<name>A0A8H6SEC0_MYCCL</name>
<sequence length="455" mass="49342">MQSSQTTSDTPSGVDDERTLQPDGKPAEGPAAESDACTVEKGPEPVEFEVPDGGLTAWVTVAGAWLCLFSTFGFAFTFGVYEDYYVRVYLTDHSPSSIAWIGSFQLMMPFFCGPLAGKLFDMGYFHEVEIVGGIIFTISAFLLSLAKQNHYYQIFLAQGVGMGLGVGLIFLPSLSITVHHFKRHRALASGIIMSGTSLGATLFPIMLNHWLPKYGFARAVRYSSAIVPPCLVAGNLMMKKRLPPRPKNSTEPQANILSFFKDVPYIIGTFGMLFGLLGLFFTAIYIQLYGVTHKVDTTMSFYSISILNATGLVVRIAGNRLADTYGPFNAIIIASTVSGALIWAILGVKDRASLIVVSIIYGAASSAWLALTFPAFASLARGPEEVGARLGIALFLTSFSVLGSSPIQGSLLGTTVYRWIHPVAFSATTVFVSAILFFIARIFIFKTRDVKGWKV</sequence>
<feature type="transmembrane region" description="Helical" evidence="4">
    <location>
        <begin position="352"/>
        <end position="376"/>
    </location>
</feature>
<evidence type="ECO:0008006" key="7">
    <source>
        <dbReference type="Google" id="ProtNLM"/>
    </source>
</evidence>
<dbReference type="InterPro" id="IPR036259">
    <property type="entry name" value="MFS_trans_sf"/>
</dbReference>
<dbReference type="Gene3D" id="1.20.1250.20">
    <property type="entry name" value="MFS general substrate transporter like domains"/>
    <property type="match status" value="2"/>
</dbReference>
<feature type="region of interest" description="Disordered" evidence="3">
    <location>
        <begin position="1"/>
        <end position="38"/>
    </location>
</feature>
<keyword evidence="6" id="KW-1185">Reference proteome</keyword>
<feature type="transmembrane region" description="Helical" evidence="4">
    <location>
        <begin position="265"/>
        <end position="288"/>
    </location>
</feature>
<dbReference type="GO" id="GO:0016020">
    <property type="term" value="C:membrane"/>
    <property type="evidence" value="ECO:0007669"/>
    <property type="project" value="UniProtKB-SubCell"/>
</dbReference>
<dbReference type="Pfam" id="PF07690">
    <property type="entry name" value="MFS_1"/>
    <property type="match status" value="1"/>
</dbReference>
<dbReference type="SUPFAM" id="SSF103473">
    <property type="entry name" value="MFS general substrate transporter"/>
    <property type="match status" value="1"/>
</dbReference>
<accession>A0A8H6SEC0</accession>
<feature type="transmembrane region" description="Helical" evidence="4">
    <location>
        <begin position="325"/>
        <end position="346"/>
    </location>
</feature>
<gene>
    <name evidence="5" type="ORF">HMN09_01010600</name>
</gene>
<reference evidence="5" key="1">
    <citation type="submission" date="2020-05" db="EMBL/GenBank/DDBJ databases">
        <title>Mycena genomes resolve the evolution of fungal bioluminescence.</title>
        <authorList>
            <person name="Tsai I.J."/>
        </authorList>
    </citation>
    <scope>NUCLEOTIDE SEQUENCE</scope>
    <source>
        <strain evidence="5">110903Hualien_Pintung</strain>
    </source>
</reference>
<protein>
    <recommendedName>
        <fullName evidence="7">MFS general substrate transporter</fullName>
    </recommendedName>
</protein>
<dbReference type="OrthoDB" id="6499973at2759"/>
<comment type="caution">
    <text evidence="5">The sequence shown here is derived from an EMBL/GenBank/DDBJ whole genome shotgun (WGS) entry which is preliminary data.</text>
</comment>